<dbReference type="EMBL" id="JBHSAY010000009">
    <property type="protein sequence ID" value="MFC4132414.1"/>
    <property type="molecule type" value="Genomic_DNA"/>
</dbReference>
<feature type="transmembrane region" description="Helical" evidence="2">
    <location>
        <begin position="42"/>
        <end position="64"/>
    </location>
</feature>
<accession>A0ABV8LQ95</accession>
<feature type="transmembrane region" description="Helical" evidence="2">
    <location>
        <begin position="119"/>
        <end position="137"/>
    </location>
</feature>
<dbReference type="InterPro" id="IPR036259">
    <property type="entry name" value="MFS_trans_sf"/>
</dbReference>
<feature type="transmembrane region" description="Helical" evidence="2">
    <location>
        <begin position="157"/>
        <end position="177"/>
    </location>
</feature>
<feature type="transmembrane region" description="Helical" evidence="2">
    <location>
        <begin position="89"/>
        <end position="107"/>
    </location>
</feature>
<evidence type="ECO:0000256" key="2">
    <source>
        <dbReference type="SAM" id="Phobius"/>
    </source>
</evidence>
<evidence type="ECO:0000313" key="4">
    <source>
        <dbReference type="Proteomes" id="UP001595816"/>
    </source>
</evidence>
<reference evidence="4" key="1">
    <citation type="journal article" date="2019" name="Int. J. Syst. Evol. Microbiol.">
        <title>The Global Catalogue of Microorganisms (GCM) 10K type strain sequencing project: providing services to taxonomists for standard genome sequencing and annotation.</title>
        <authorList>
            <consortium name="The Broad Institute Genomics Platform"/>
            <consortium name="The Broad Institute Genome Sequencing Center for Infectious Disease"/>
            <person name="Wu L."/>
            <person name="Ma J."/>
        </authorList>
    </citation>
    <scope>NUCLEOTIDE SEQUENCE [LARGE SCALE GENOMIC DNA]</scope>
    <source>
        <strain evidence="4">CGMCC 4.7289</strain>
    </source>
</reference>
<proteinExistence type="predicted"/>
<feature type="region of interest" description="Disordered" evidence="1">
    <location>
        <begin position="1"/>
        <end position="40"/>
    </location>
</feature>
<dbReference type="Proteomes" id="UP001595816">
    <property type="component" value="Unassembled WGS sequence"/>
</dbReference>
<organism evidence="3 4">
    <name type="scientific">Hamadaea flava</name>
    <dbReference type="NCBI Taxonomy" id="1742688"/>
    <lineage>
        <taxon>Bacteria</taxon>
        <taxon>Bacillati</taxon>
        <taxon>Actinomycetota</taxon>
        <taxon>Actinomycetes</taxon>
        <taxon>Micromonosporales</taxon>
        <taxon>Micromonosporaceae</taxon>
        <taxon>Hamadaea</taxon>
    </lineage>
</organism>
<gene>
    <name evidence="3" type="ORF">ACFOZ4_17540</name>
</gene>
<feature type="transmembrane region" description="Helical" evidence="2">
    <location>
        <begin position="189"/>
        <end position="209"/>
    </location>
</feature>
<keyword evidence="2" id="KW-1133">Transmembrane helix</keyword>
<dbReference type="RefSeq" id="WP_253753286.1">
    <property type="nucleotide sequence ID" value="NZ_JAMZDZ010000001.1"/>
</dbReference>
<name>A0ABV8LQ95_9ACTN</name>
<evidence type="ECO:0000256" key="1">
    <source>
        <dbReference type="SAM" id="MobiDB-lite"/>
    </source>
</evidence>
<keyword evidence="4" id="KW-1185">Reference proteome</keyword>
<keyword evidence="2" id="KW-0472">Membrane</keyword>
<comment type="caution">
    <text evidence="3">The sequence shown here is derived from an EMBL/GenBank/DDBJ whole genome shotgun (WGS) entry which is preliminary data.</text>
</comment>
<evidence type="ECO:0000313" key="3">
    <source>
        <dbReference type="EMBL" id="MFC4132414.1"/>
    </source>
</evidence>
<keyword evidence="2" id="KW-0812">Transmembrane</keyword>
<sequence length="371" mass="38939">MTNPGPIEYVGQQPPKKPKYPKTPKNSKTPQTPRSPKKPSRFAVLGGIAGILGFMAALAAYAMLGRVVPSTIAAYACDATACSTEGMVVAGWLVIALPAVLIGATAATAKHVDRTTRRILITLSVLAGLVALMFIPGRHRDMSDVVQGPGADQFIDGMGWALGALGASVAVALLLAMIGRKAPAVERHYSVVLGVAAAVLLLAAAPVAIAKTGPGSMSAEDVFPAVLEMNDDILTRTAVGDQRGCTGVLADESLLNRENCVLTLHAAYRTDDSDAVASLWAVLYLDDDTADSVRDGLPKVTSDTALTVFSTSRSWVLVGISEHADGATITSTDRPWVMWPLRQVAYRFIGYQGGLLIDPDPGDDIHPRTAA</sequence>
<dbReference type="SUPFAM" id="SSF103473">
    <property type="entry name" value="MFS general substrate transporter"/>
    <property type="match status" value="1"/>
</dbReference>
<protein>
    <submittedName>
        <fullName evidence="3">Uncharacterized protein</fullName>
    </submittedName>
</protein>